<dbReference type="InterPro" id="IPR051310">
    <property type="entry name" value="MCP_chemotaxis"/>
</dbReference>
<gene>
    <name evidence="8" type="ORF">EIP75_09315</name>
</gene>
<evidence type="ECO:0000256" key="5">
    <source>
        <dbReference type="SAM" id="Phobius"/>
    </source>
</evidence>
<evidence type="ECO:0000313" key="9">
    <source>
        <dbReference type="Proteomes" id="UP000269265"/>
    </source>
</evidence>
<evidence type="ECO:0000256" key="2">
    <source>
        <dbReference type="ARBA" id="ARBA00022481"/>
    </source>
</evidence>
<keyword evidence="9" id="KW-1185">Reference proteome</keyword>
<dbReference type="CDD" id="cd06225">
    <property type="entry name" value="HAMP"/>
    <property type="match status" value="1"/>
</dbReference>
<comment type="similarity">
    <text evidence="3">Belongs to the methyl-accepting chemotaxis (MCP) protein family.</text>
</comment>
<keyword evidence="4" id="KW-0807">Transducer</keyword>
<dbReference type="Proteomes" id="UP000269265">
    <property type="component" value="Unassembled WGS sequence"/>
</dbReference>
<dbReference type="PANTHER" id="PTHR43531">
    <property type="entry name" value="PROTEIN ICFG"/>
    <property type="match status" value="1"/>
</dbReference>
<dbReference type="Pfam" id="PF00672">
    <property type="entry name" value="HAMP"/>
    <property type="match status" value="1"/>
</dbReference>
<comment type="subcellular location">
    <subcellularLocation>
        <location evidence="1">Membrane</location>
    </subcellularLocation>
</comment>
<dbReference type="SMART" id="SM00283">
    <property type="entry name" value="MA"/>
    <property type="match status" value="1"/>
</dbReference>
<dbReference type="PROSITE" id="PS50885">
    <property type="entry name" value="HAMP"/>
    <property type="match status" value="1"/>
</dbReference>
<dbReference type="AlphaFoldDB" id="A0A426VD13"/>
<reference evidence="8 9" key="1">
    <citation type="submission" date="2018-12" db="EMBL/GenBank/DDBJ databases">
        <title>The whole draft genome of Aquabacterium sp. SJQ9.</title>
        <authorList>
            <person name="Sun L."/>
            <person name="Gao X."/>
            <person name="Chen W."/>
            <person name="Huang K."/>
        </authorList>
    </citation>
    <scope>NUCLEOTIDE SEQUENCE [LARGE SCALE GENOMIC DNA]</scope>
    <source>
        <strain evidence="8 9">SJQ9</strain>
    </source>
</reference>
<keyword evidence="5" id="KW-0812">Transmembrane</keyword>
<feature type="domain" description="Methyl-accepting transducer" evidence="6">
    <location>
        <begin position="129"/>
        <end position="358"/>
    </location>
</feature>
<comment type="caution">
    <text evidence="8">The sequence shown here is derived from an EMBL/GenBank/DDBJ whole genome shotgun (WGS) entry which is preliminary data.</text>
</comment>
<sequence length="396" mass="41200">MAGALSSVQKDGLKAFEKLSASLKALAQYNDKMANADGREVAAMQRASLQGSIGLFVAAFGLAALLCYLISRAIANPLEQAVKVAQAVAEGDLTRETRAQGKDEVAQLMHALGQMVARLRSVVSEVRNGVESVSTASNQIAMGNADLSQRTEEQASNLQQTAASMEQLTSTITQNAEAAAQASQLASRASEAARKGGDIVGHVVTTMNDISGSSRQISDIIGVIDGIAFQTNILALNAAVEAARAGEQGRGFAVVAGEVRTLAQRSAQAAKEIKQLIGQSVEKVDAGVELVSSAGQTMGDIVSEVKRVSDLIGEISAASREQSQGVSQVGDAVQQLDQVTQQNAALVEEAAAAADSMKQQASHLARVVSVFKVDEHARHDGVVSMDARPQVLALAV</sequence>
<dbReference type="InterPro" id="IPR004090">
    <property type="entry name" value="Chemotax_Me-accpt_rcpt"/>
</dbReference>
<dbReference type="GO" id="GO:0005886">
    <property type="term" value="C:plasma membrane"/>
    <property type="evidence" value="ECO:0007669"/>
    <property type="project" value="TreeGrafter"/>
</dbReference>
<feature type="domain" description="HAMP" evidence="7">
    <location>
        <begin position="72"/>
        <end position="124"/>
    </location>
</feature>
<dbReference type="SMART" id="SM00304">
    <property type="entry name" value="HAMP"/>
    <property type="match status" value="1"/>
</dbReference>
<dbReference type="InterPro" id="IPR003660">
    <property type="entry name" value="HAMP_dom"/>
</dbReference>
<dbReference type="GO" id="GO:0004888">
    <property type="term" value="F:transmembrane signaling receptor activity"/>
    <property type="evidence" value="ECO:0007669"/>
    <property type="project" value="InterPro"/>
</dbReference>
<proteinExistence type="inferred from homology"/>
<dbReference type="Pfam" id="PF00015">
    <property type="entry name" value="MCPsignal"/>
    <property type="match status" value="1"/>
</dbReference>
<dbReference type="Gene3D" id="1.10.287.950">
    <property type="entry name" value="Methyl-accepting chemotaxis protein"/>
    <property type="match status" value="1"/>
</dbReference>
<dbReference type="SUPFAM" id="SSF58104">
    <property type="entry name" value="Methyl-accepting chemotaxis protein (MCP) signaling domain"/>
    <property type="match status" value="1"/>
</dbReference>
<keyword evidence="5" id="KW-0472">Membrane</keyword>
<evidence type="ECO:0000256" key="4">
    <source>
        <dbReference type="PROSITE-ProRule" id="PRU00284"/>
    </source>
</evidence>
<accession>A0A426VD13</accession>
<dbReference type="PANTHER" id="PTHR43531:SF14">
    <property type="entry name" value="METHYL-ACCEPTING CHEMOTAXIS PROTEIN I-RELATED"/>
    <property type="match status" value="1"/>
</dbReference>
<evidence type="ECO:0000256" key="1">
    <source>
        <dbReference type="ARBA" id="ARBA00004370"/>
    </source>
</evidence>
<feature type="transmembrane region" description="Helical" evidence="5">
    <location>
        <begin position="53"/>
        <end position="71"/>
    </location>
</feature>
<dbReference type="PROSITE" id="PS50111">
    <property type="entry name" value="CHEMOTAXIS_TRANSDUC_2"/>
    <property type="match status" value="1"/>
</dbReference>
<keyword evidence="5" id="KW-1133">Transmembrane helix</keyword>
<dbReference type="CDD" id="cd11386">
    <property type="entry name" value="MCP_signal"/>
    <property type="match status" value="1"/>
</dbReference>
<dbReference type="GO" id="GO:0007165">
    <property type="term" value="P:signal transduction"/>
    <property type="evidence" value="ECO:0007669"/>
    <property type="project" value="UniProtKB-KW"/>
</dbReference>
<evidence type="ECO:0000259" key="7">
    <source>
        <dbReference type="PROSITE" id="PS50885"/>
    </source>
</evidence>
<name>A0A426VD13_9BURK</name>
<dbReference type="FunFam" id="1.10.287.950:FF:000001">
    <property type="entry name" value="Methyl-accepting chemotaxis sensory transducer"/>
    <property type="match status" value="1"/>
</dbReference>
<organism evidence="8 9">
    <name type="scientific">Aquabacterium soli</name>
    <dbReference type="NCBI Taxonomy" id="2493092"/>
    <lineage>
        <taxon>Bacteria</taxon>
        <taxon>Pseudomonadati</taxon>
        <taxon>Pseudomonadota</taxon>
        <taxon>Betaproteobacteria</taxon>
        <taxon>Burkholderiales</taxon>
        <taxon>Aquabacterium</taxon>
    </lineage>
</organism>
<dbReference type="GO" id="GO:0006935">
    <property type="term" value="P:chemotaxis"/>
    <property type="evidence" value="ECO:0007669"/>
    <property type="project" value="InterPro"/>
</dbReference>
<evidence type="ECO:0000259" key="6">
    <source>
        <dbReference type="PROSITE" id="PS50111"/>
    </source>
</evidence>
<protein>
    <submittedName>
        <fullName evidence="8">HAMP domain-containing protein</fullName>
    </submittedName>
</protein>
<evidence type="ECO:0000313" key="8">
    <source>
        <dbReference type="EMBL" id="RRS04759.1"/>
    </source>
</evidence>
<dbReference type="EMBL" id="RSED01000006">
    <property type="protein sequence ID" value="RRS04759.1"/>
    <property type="molecule type" value="Genomic_DNA"/>
</dbReference>
<dbReference type="PRINTS" id="PR00260">
    <property type="entry name" value="CHEMTRNSDUCR"/>
</dbReference>
<keyword evidence="2" id="KW-0488">Methylation</keyword>
<dbReference type="InterPro" id="IPR004089">
    <property type="entry name" value="MCPsignal_dom"/>
</dbReference>
<evidence type="ECO:0000256" key="3">
    <source>
        <dbReference type="ARBA" id="ARBA00029447"/>
    </source>
</evidence>
<dbReference type="OrthoDB" id="9763018at2"/>